<evidence type="ECO:0000313" key="2">
    <source>
        <dbReference type="Proteomes" id="UP001159363"/>
    </source>
</evidence>
<evidence type="ECO:0008006" key="3">
    <source>
        <dbReference type="Google" id="ProtNLM"/>
    </source>
</evidence>
<dbReference type="PANTHER" id="PTHR45913:SF5">
    <property type="entry name" value="GENERAL TRANSCRIPTION FACTOR II-I REPEAT DOMAIN-CONTAINING PROTEIN 2A-LIKE PROTEIN"/>
    <property type="match status" value="1"/>
</dbReference>
<organism evidence="1 2">
    <name type="scientific">Dryococelus australis</name>
    <dbReference type="NCBI Taxonomy" id="614101"/>
    <lineage>
        <taxon>Eukaryota</taxon>
        <taxon>Metazoa</taxon>
        <taxon>Ecdysozoa</taxon>
        <taxon>Arthropoda</taxon>
        <taxon>Hexapoda</taxon>
        <taxon>Insecta</taxon>
        <taxon>Pterygota</taxon>
        <taxon>Neoptera</taxon>
        <taxon>Polyneoptera</taxon>
        <taxon>Phasmatodea</taxon>
        <taxon>Verophasmatodea</taxon>
        <taxon>Anareolatae</taxon>
        <taxon>Phasmatidae</taxon>
        <taxon>Eurycanthinae</taxon>
        <taxon>Dryococelus</taxon>
    </lineage>
</organism>
<dbReference type="SUPFAM" id="SSF53098">
    <property type="entry name" value="Ribonuclease H-like"/>
    <property type="match status" value="1"/>
</dbReference>
<evidence type="ECO:0000313" key="1">
    <source>
        <dbReference type="EMBL" id="KAJ8883430.1"/>
    </source>
</evidence>
<sequence>MCATNKGFIGRMNAECEASSVPKPLTLHCILLQEALCGKSVDMSWVMNPINTEVNFVQFHELKHRHFKSFLEEVESLSPDLPYHTALRAEIEICLNEKEISMEILSDKEWLWKLAFFADVALHLNELNKKLQRKDSLICDLYTHVKSFRQKRLLFEQQISQKNFTHFICYQSLEHVQPSLQLDLIDLQANDIMKDKFKEASLVQFYNFLPEENYPKINDFAVSFLSIFGTTYPCEQTFPLLKFTKSKYRGNLSDQHLRDILLTQQTELEPQFDINLASKSKFHTSD</sequence>
<dbReference type="InterPro" id="IPR012337">
    <property type="entry name" value="RNaseH-like_sf"/>
</dbReference>
<dbReference type="EMBL" id="JARBHB010000005">
    <property type="protein sequence ID" value="KAJ8883430.1"/>
    <property type="molecule type" value="Genomic_DNA"/>
</dbReference>
<gene>
    <name evidence="1" type="ORF">PR048_015273</name>
</gene>
<dbReference type="Proteomes" id="UP001159363">
    <property type="component" value="Chromosome 4"/>
</dbReference>
<keyword evidence="2" id="KW-1185">Reference proteome</keyword>
<comment type="caution">
    <text evidence="1">The sequence shown here is derived from an EMBL/GenBank/DDBJ whole genome shotgun (WGS) entry which is preliminary data.</text>
</comment>
<reference evidence="1 2" key="1">
    <citation type="submission" date="2023-02" db="EMBL/GenBank/DDBJ databases">
        <title>LHISI_Scaffold_Assembly.</title>
        <authorList>
            <person name="Stuart O.P."/>
            <person name="Cleave R."/>
            <person name="Magrath M.J.L."/>
            <person name="Mikheyev A.S."/>
        </authorList>
    </citation>
    <scope>NUCLEOTIDE SEQUENCE [LARGE SCALE GENOMIC DNA]</scope>
    <source>
        <strain evidence="1">Daus_M_001</strain>
        <tissue evidence="1">Leg muscle</tissue>
    </source>
</reference>
<proteinExistence type="predicted"/>
<dbReference type="PANTHER" id="PTHR45913">
    <property type="entry name" value="EPM2A-INTERACTING PROTEIN 1"/>
    <property type="match status" value="1"/>
</dbReference>
<protein>
    <recommendedName>
        <fullName evidence="3">HAT C-terminal dimerisation domain-containing protein</fullName>
    </recommendedName>
</protein>
<accession>A0ABQ9HGM7</accession>
<name>A0ABQ9HGM7_9NEOP</name>